<dbReference type="HOGENOM" id="CLU_192415_0_0_1"/>
<dbReference type="OrthoDB" id="3234597at2759"/>
<feature type="region of interest" description="Disordered" evidence="1">
    <location>
        <begin position="1"/>
        <end position="83"/>
    </location>
</feature>
<name>G4TTB0_SERID</name>
<dbReference type="Proteomes" id="UP000007148">
    <property type="component" value="Unassembled WGS sequence"/>
</dbReference>
<sequence>MSESPPLEYTGEHQAMGATAPNNQGIKGEMKADSQQRAEYFGQGESSQHQSQVGGDIDKASAAAGEAADRAAAKYKEDKERRF</sequence>
<dbReference type="EMBL" id="CAFZ01000326">
    <property type="protein sequence ID" value="CCA74553.1"/>
    <property type="molecule type" value="Genomic_DNA"/>
</dbReference>
<evidence type="ECO:0000256" key="1">
    <source>
        <dbReference type="SAM" id="MobiDB-lite"/>
    </source>
</evidence>
<feature type="compositionally biased region" description="Basic and acidic residues" evidence="1">
    <location>
        <begin position="67"/>
        <end position="83"/>
    </location>
</feature>
<organism evidence="2 3">
    <name type="scientific">Serendipita indica (strain DSM 11827)</name>
    <name type="common">Root endophyte fungus</name>
    <name type="synonym">Piriformospora indica</name>
    <dbReference type="NCBI Taxonomy" id="1109443"/>
    <lineage>
        <taxon>Eukaryota</taxon>
        <taxon>Fungi</taxon>
        <taxon>Dikarya</taxon>
        <taxon>Basidiomycota</taxon>
        <taxon>Agaricomycotina</taxon>
        <taxon>Agaricomycetes</taxon>
        <taxon>Sebacinales</taxon>
        <taxon>Serendipitaceae</taxon>
        <taxon>Serendipita</taxon>
    </lineage>
</organism>
<protein>
    <submittedName>
        <fullName evidence="2">Uncharacterized protein</fullName>
    </submittedName>
</protein>
<dbReference type="InParanoid" id="G4TTB0"/>
<comment type="caution">
    <text evidence="2">The sequence shown here is derived from an EMBL/GenBank/DDBJ whole genome shotgun (WGS) entry which is preliminary data.</text>
</comment>
<evidence type="ECO:0000313" key="3">
    <source>
        <dbReference type="Proteomes" id="UP000007148"/>
    </source>
</evidence>
<evidence type="ECO:0000313" key="2">
    <source>
        <dbReference type="EMBL" id="CCA74553.1"/>
    </source>
</evidence>
<accession>G4TTB0</accession>
<reference evidence="2 3" key="1">
    <citation type="journal article" date="2011" name="PLoS Pathog.">
        <title>Endophytic Life Strategies Decoded by Genome and Transcriptome Analyses of the Mutualistic Root Symbiont Piriformospora indica.</title>
        <authorList>
            <person name="Zuccaro A."/>
            <person name="Lahrmann U."/>
            <person name="Guldener U."/>
            <person name="Langen G."/>
            <person name="Pfiffi S."/>
            <person name="Biedenkopf D."/>
            <person name="Wong P."/>
            <person name="Samans B."/>
            <person name="Grimm C."/>
            <person name="Basiewicz M."/>
            <person name="Murat C."/>
            <person name="Martin F."/>
            <person name="Kogel K.H."/>
        </authorList>
    </citation>
    <scope>NUCLEOTIDE SEQUENCE [LARGE SCALE GENOMIC DNA]</scope>
    <source>
        <strain evidence="2 3">DSM 11827</strain>
    </source>
</reference>
<feature type="compositionally biased region" description="Polar residues" evidence="1">
    <location>
        <begin position="44"/>
        <end position="53"/>
    </location>
</feature>
<dbReference type="AlphaFoldDB" id="G4TTB0"/>
<gene>
    <name evidence="2" type="ORF">PIIN_08505</name>
</gene>
<proteinExistence type="predicted"/>
<keyword evidence="3" id="KW-1185">Reference proteome</keyword>